<name>A0A1H4NPX9_9FLAO</name>
<gene>
    <name evidence="1" type="ORF">SAMN05192540_2018</name>
</gene>
<evidence type="ECO:0000313" key="1">
    <source>
        <dbReference type="EMBL" id="SEB97005.1"/>
    </source>
</evidence>
<accession>A0A1H4NPX9</accession>
<dbReference type="EMBL" id="FNTB01000001">
    <property type="protein sequence ID" value="SEB97005.1"/>
    <property type="molecule type" value="Genomic_DNA"/>
</dbReference>
<dbReference type="AlphaFoldDB" id="A0A1H4NPX9"/>
<sequence length="322" mass="38171">MDNTQEINYSVIIKNNPANETISLINSYWSYKKGEFINKPKQLANENNISLHDLFLTIKEYSNVQLECNCGSCNDNIKQEVTSQTHFISILKNLPLCKECIDKRKLKEEEENKRLIEIRRKEYELAEIKYRQQKAFNSAIERYKETRIHEDEARFMIHFINTCPNRISLSYYNENYLNFYKFKLLELIDIEENFADEYVVISYPEELKDLLVSEIKQESLGTKPTNTNTWSRLSFLLEKNKTYRNIHTPRFSGTLLIKEDVYLEKGTKCLYGVWDRDHNDAWLTLTPISDIIVAKNKPMHKEPKHIANILNSFLDNPDNRDY</sequence>
<evidence type="ECO:0000313" key="2">
    <source>
        <dbReference type="Proteomes" id="UP000183038"/>
    </source>
</evidence>
<reference evidence="1 2" key="1">
    <citation type="submission" date="2016-10" db="EMBL/GenBank/DDBJ databases">
        <authorList>
            <person name="de Groot N.N."/>
        </authorList>
    </citation>
    <scope>NUCLEOTIDE SEQUENCE [LARGE SCALE GENOMIC DNA]</scope>
    <source>
        <strain evidence="1 2">MAR_2009_71</strain>
    </source>
</reference>
<protein>
    <submittedName>
        <fullName evidence="1">Uncharacterized protein</fullName>
    </submittedName>
</protein>
<dbReference type="Proteomes" id="UP000183038">
    <property type="component" value="Unassembled WGS sequence"/>
</dbReference>
<organism evidence="1 2">
    <name type="scientific">Maribacter dokdonensis</name>
    <dbReference type="NCBI Taxonomy" id="320912"/>
    <lineage>
        <taxon>Bacteria</taxon>
        <taxon>Pseudomonadati</taxon>
        <taxon>Bacteroidota</taxon>
        <taxon>Flavobacteriia</taxon>
        <taxon>Flavobacteriales</taxon>
        <taxon>Flavobacteriaceae</taxon>
        <taxon>Maribacter</taxon>
    </lineage>
</organism>
<dbReference type="OrthoDB" id="13770at252356"/>
<proteinExistence type="predicted"/>
<dbReference type="RefSeq" id="WP_074672391.1">
    <property type="nucleotide sequence ID" value="NZ_FNTB01000001.1"/>
</dbReference>